<reference evidence="1" key="1">
    <citation type="journal article" date="2014" name="Front. Microbiol.">
        <title>High frequency of phylogenetically diverse reductive dehalogenase-homologous genes in deep subseafloor sedimentary metagenomes.</title>
        <authorList>
            <person name="Kawai M."/>
            <person name="Futagami T."/>
            <person name="Toyoda A."/>
            <person name="Takaki Y."/>
            <person name="Nishi S."/>
            <person name="Hori S."/>
            <person name="Arai W."/>
            <person name="Tsubouchi T."/>
            <person name="Morono Y."/>
            <person name="Uchiyama I."/>
            <person name="Ito T."/>
            <person name="Fujiyama A."/>
            <person name="Inagaki F."/>
            <person name="Takami H."/>
        </authorList>
    </citation>
    <scope>NUCLEOTIDE SEQUENCE</scope>
    <source>
        <strain evidence="1">Expedition CK06-06</strain>
    </source>
</reference>
<evidence type="ECO:0000313" key="1">
    <source>
        <dbReference type="EMBL" id="GAG73071.1"/>
    </source>
</evidence>
<name>X1BLT5_9ZZZZ</name>
<organism evidence="1">
    <name type="scientific">marine sediment metagenome</name>
    <dbReference type="NCBI Taxonomy" id="412755"/>
    <lineage>
        <taxon>unclassified sequences</taxon>
        <taxon>metagenomes</taxon>
        <taxon>ecological metagenomes</taxon>
    </lineage>
</organism>
<dbReference type="AlphaFoldDB" id="X1BLT5"/>
<protein>
    <submittedName>
        <fullName evidence="1">Uncharacterized protein</fullName>
    </submittedName>
</protein>
<sequence length="50" mass="5568">MDSEDQLGSCPGAALIDEGLTARFIVNKGDNDSLTSFIYPELPGRYLKWY</sequence>
<proteinExistence type="predicted"/>
<gene>
    <name evidence="1" type="ORF">S01H4_05921</name>
</gene>
<dbReference type="EMBL" id="BART01001764">
    <property type="protein sequence ID" value="GAG73071.1"/>
    <property type="molecule type" value="Genomic_DNA"/>
</dbReference>
<comment type="caution">
    <text evidence="1">The sequence shown here is derived from an EMBL/GenBank/DDBJ whole genome shotgun (WGS) entry which is preliminary data.</text>
</comment>
<accession>X1BLT5</accession>